<dbReference type="Proteomes" id="UP000267821">
    <property type="component" value="Unassembled WGS sequence"/>
</dbReference>
<dbReference type="GO" id="GO:0005524">
    <property type="term" value="F:ATP binding"/>
    <property type="evidence" value="ECO:0007669"/>
    <property type="project" value="UniProtKB-KW"/>
</dbReference>
<dbReference type="OrthoDB" id="2110130at2759"/>
<evidence type="ECO:0000259" key="9">
    <source>
        <dbReference type="PROSITE" id="PS50893"/>
    </source>
</evidence>
<feature type="compositionally biased region" description="Basic residues" evidence="8">
    <location>
        <begin position="1076"/>
        <end position="1087"/>
    </location>
</feature>
<dbReference type="InterPro" id="IPR015688">
    <property type="entry name" value="eEF3_ABC2_chromodomain-like"/>
</dbReference>
<evidence type="ECO:0000256" key="7">
    <source>
        <dbReference type="ARBA" id="ARBA00022840"/>
    </source>
</evidence>
<dbReference type="GO" id="GO:0006338">
    <property type="term" value="P:chromatin remodeling"/>
    <property type="evidence" value="ECO:0007669"/>
    <property type="project" value="UniProtKB-ARBA"/>
</dbReference>
<keyword evidence="4" id="KW-0963">Cytoplasm</keyword>
<feature type="domain" description="ABC transporter" evidence="9">
    <location>
        <begin position="722"/>
        <end position="1039"/>
    </location>
</feature>
<reference evidence="10 11" key="1">
    <citation type="journal article" date="2018" name="Nat. Ecol. Evol.">
        <title>Pezizomycetes genomes reveal the molecular basis of ectomycorrhizal truffle lifestyle.</title>
        <authorList>
            <person name="Murat C."/>
            <person name="Payen T."/>
            <person name="Noel B."/>
            <person name="Kuo A."/>
            <person name="Morin E."/>
            <person name="Chen J."/>
            <person name="Kohler A."/>
            <person name="Krizsan K."/>
            <person name="Balestrini R."/>
            <person name="Da Silva C."/>
            <person name="Montanini B."/>
            <person name="Hainaut M."/>
            <person name="Levati E."/>
            <person name="Barry K.W."/>
            <person name="Belfiori B."/>
            <person name="Cichocki N."/>
            <person name="Clum A."/>
            <person name="Dockter R.B."/>
            <person name="Fauchery L."/>
            <person name="Guy J."/>
            <person name="Iotti M."/>
            <person name="Le Tacon F."/>
            <person name="Lindquist E.A."/>
            <person name="Lipzen A."/>
            <person name="Malagnac F."/>
            <person name="Mello A."/>
            <person name="Molinier V."/>
            <person name="Miyauchi S."/>
            <person name="Poulain J."/>
            <person name="Riccioni C."/>
            <person name="Rubini A."/>
            <person name="Sitrit Y."/>
            <person name="Splivallo R."/>
            <person name="Traeger S."/>
            <person name="Wang M."/>
            <person name="Zifcakova L."/>
            <person name="Wipf D."/>
            <person name="Zambonelli A."/>
            <person name="Paolocci F."/>
            <person name="Nowrousian M."/>
            <person name="Ottonello S."/>
            <person name="Baldrian P."/>
            <person name="Spatafora J.W."/>
            <person name="Henrissat B."/>
            <person name="Nagy L.G."/>
            <person name="Aury J.M."/>
            <person name="Wincker P."/>
            <person name="Grigoriev I.V."/>
            <person name="Bonfante P."/>
            <person name="Martin F.M."/>
        </authorList>
    </citation>
    <scope>NUCLEOTIDE SEQUENCE [LARGE SCALE GENOMIC DNA]</scope>
    <source>
        <strain evidence="10 11">ATCC MYA-4762</strain>
    </source>
</reference>
<dbReference type="InterPro" id="IPR003439">
    <property type="entry name" value="ABC_transporter-like_ATP-bd"/>
</dbReference>
<dbReference type="PANTHER" id="PTHR19211">
    <property type="entry name" value="ATP-BINDING TRANSPORT PROTEIN-RELATED"/>
    <property type="match status" value="1"/>
</dbReference>
<dbReference type="Gene3D" id="1.25.10.10">
    <property type="entry name" value="Leucine-rich Repeat Variant"/>
    <property type="match status" value="1"/>
</dbReference>
<dbReference type="Pfam" id="PF00385">
    <property type="entry name" value="Chromo"/>
    <property type="match status" value="1"/>
</dbReference>
<name>A0A3N4LX94_9PEZI</name>
<dbReference type="SUPFAM" id="SSF48371">
    <property type="entry name" value="ARM repeat"/>
    <property type="match status" value="1"/>
</dbReference>
<dbReference type="Gene3D" id="2.40.50.990">
    <property type="match status" value="1"/>
</dbReference>
<dbReference type="AlphaFoldDB" id="A0A3N4LX94"/>
<accession>A0A3N4LX94</accession>
<evidence type="ECO:0000256" key="8">
    <source>
        <dbReference type="SAM" id="MobiDB-lite"/>
    </source>
</evidence>
<dbReference type="InterPro" id="IPR003593">
    <property type="entry name" value="AAA+_ATPase"/>
</dbReference>
<dbReference type="SUPFAM" id="SSF52540">
    <property type="entry name" value="P-loop containing nucleoside triphosphate hydrolases"/>
    <property type="match status" value="2"/>
</dbReference>
<feature type="compositionally biased region" description="Polar residues" evidence="8">
    <location>
        <begin position="1052"/>
        <end position="1062"/>
    </location>
</feature>
<dbReference type="InterPro" id="IPR027417">
    <property type="entry name" value="P-loop_NTPase"/>
</dbReference>
<keyword evidence="6" id="KW-0547">Nucleotide-binding</keyword>
<dbReference type="EMBL" id="ML121531">
    <property type="protein sequence ID" value="RPB27526.1"/>
    <property type="molecule type" value="Genomic_DNA"/>
</dbReference>
<feature type="region of interest" description="Disordered" evidence="8">
    <location>
        <begin position="1027"/>
        <end position="1124"/>
    </location>
</feature>
<keyword evidence="7" id="KW-0067">ATP-binding</keyword>
<evidence type="ECO:0000256" key="1">
    <source>
        <dbReference type="ARBA" id="ARBA00004496"/>
    </source>
</evidence>
<feature type="domain" description="ABC transporter" evidence="9">
    <location>
        <begin position="475"/>
        <end position="696"/>
    </location>
</feature>
<dbReference type="Pfam" id="PF00005">
    <property type="entry name" value="ABC_tran"/>
    <property type="match status" value="2"/>
</dbReference>
<comment type="subcellular location">
    <subcellularLocation>
        <location evidence="1">Cytoplasm</location>
    </subcellularLocation>
</comment>
<dbReference type="GO" id="GO:0006412">
    <property type="term" value="P:translation"/>
    <property type="evidence" value="ECO:0007669"/>
    <property type="project" value="UniProtKB-ARBA"/>
</dbReference>
<sequence>MPSVASSDSTSLPLLTAIFAAKTSQASLDAAVTLSNHLTTLPSPTLYDVLQNSIFPVLLKNSQDKKSAVNRESGLIALGSLFETLPITSAVSYLLLTPTLSQVVFDALADKNGPVKEASEYAIQAIYTILISSPISPLNSISTEIGVSYLSSDILTSYLTSSKAKPHGKIGALDLLSKLADKMVALSDEAGDDFGRELMGRQLEGLIKGVEGGLFDVKADVARAATNCLTKLTGLIMNEDVRPHMPMLVKTLREGSHQALAKAIHDLSQTTFVALVTSPLLSLLTPILERVLGSPQTGQEVLRQTVVVVENLTKLVHDPVEAREFLPRLLPGVERVEGYSSLPEVRHLAKSCLNVMQSAMKLSGGEKDMTKRITKEEVEAKLEELVGGKVLAENKSLWKVIVKKVLGEIIKDIVAMREWERVNKVMGTLLVELVEGGQETAADLATRTASWCEEEHTKRFGALSPPKAIHDPAEIEIVNATFSLAYGGMMLLNRTNLRLVKGHRYGLCGHNGAGKSTLMRSIATGKLEGFPSRDELRTCFVEHKMQGEEGDSDIVTYISRALVNEGYAEEGSDLNKVKEVLEHVGFDKSRFCQNVGALSGGWKMKLALAEAMLMKADVLLLDEPTNHLDVTNVRWLQDYLRTHTDITSLIVSHDSGFLDEVCTDIIHYENKKLVHYKGNLSEFVKVRPEGKAYYTLSATTVHFHFPSPGLLAGVKSLTRSIIKMTDVTYTYPGASKPSLSNASVSLTLSSRTAILGPNGAGKSTLIKLLTGELISQSGVVEKHPQLRIGYVAQHSLKHVEMHLEKTPSQYLQWRYASGADKEVAMKDSRKLTEEDKKQMESLVDVGDGKLKKIDMLIGRQKYKKSYQYEVQWQGLLPKHNTMVSRETLLKLGFQKLVQEFDDKESAREGLGYRELSAPAIREHFEKCGVPGDIAEHNEISGLSGGQKVKVVLAACLWTLPHILVLDEPSNYLDRDSLGALSLALKDFKGGCLIISHNSEFVTSICTEQIHVDGGRIVGRSGGLPNIGGLSVQDGTGSGASSARPGSSAVSSIQNSPNASAYNSGVEDNGEGESMKFKGRKFAKRTKMTRAQLKEREVRRRLRYIEWLNSPKGTPKPVDTDDEAD</sequence>
<dbReference type="PANTHER" id="PTHR19211:SF14">
    <property type="entry name" value="ATP-BINDING CASSETTE SUB-FAMILY F MEMBER 1"/>
    <property type="match status" value="1"/>
</dbReference>
<dbReference type="GO" id="GO:0005737">
    <property type="term" value="C:cytoplasm"/>
    <property type="evidence" value="ECO:0007669"/>
    <property type="project" value="UniProtKB-SubCell"/>
</dbReference>
<keyword evidence="5" id="KW-0677">Repeat</keyword>
<feature type="compositionally biased region" description="Low complexity" evidence="8">
    <location>
        <begin position="1038"/>
        <end position="1051"/>
    </location>
</feature>
<dbReference type="SMART" id="SM00298">
    <property type="entry name" value="CHROMO"/>
    <property type="match status" value="1"/>
</dbReference>
<evidence type="ECO:0000313" key="11">
    <source>
        <dbReference type="Proteomes" id="UP000267821"/>
    </source>
</evidence>
<dbReference type="InterPro" id="IPR016024">
    <property type="entry name" value="ARM-type_fold"/>
</dbReference>
<dbReference type="SMART" id="SM00382">
    <property type="entry name" value="AAA"/>
    <property type="match status" value="2"/>
</dbReference>
<evidence type="ECO:0000256" key="3">
    <source>
        <dbReference type="ARBA" id="ARBA00011353"/>
    </source>
</evidence>
<dbReference type="InterPro" id="IPR023780">
    <property type="entry name" value="Chromo_domain"/>
</dbReference>
<organism evidence="10 11">
    <name type="scientific">Terfezia boudieri ATCC MYA-4762</name>
    <dbReference type="NCBI Taxonomy" id="1051890"/>
    <lineage>
        <taxon>Eukaryota</taxon>
        <taxon>Fungi</taxon>
        <taxon>Dikarya</taxon>
        <taxon>Ascomycota</taxon>
        <taxon>Pezizomycotina</taxon>
        <taxon>Pezizomycetes</taxon>
        <taxon>Pezizales</taxon>
        <taxon>Pezizaceae</taxon>
        <taxon>Terfezia</taxon>
    </lineage>
</organism>
<dbReference type="FunFam" id="2.40.50.990:FF:000002">
    <property type="entry name" value="mRNA export factor elf1"/>
    <property type="match status" value="1"/>
</dbReference>
<dbReference type="GO" id="GO:0016887">
    <property type="term" value="F:ATP hydrolysis activity"/>
    <property type="evidence" value="ECO:0007669"/>
    <property type="project" value="InterPro"/>
</dbReference>
<comment type="similarity">
    <text evidence="2">Belongs to the ABC transporter superfamily. ABCF family. EF3 subfamily.</text>
</comment>
<dbReference type="InterPro" id="IPR017871">
    <property type="entry name" value="ABC_transporter-like_CS"/>
</dbReference>
<evidence type="ECO:0000313" key="10">
    <source>
        <dbReference type="EMBL" id="RPB27526.1"/>
    </source>
</evidence>
<gene>
    <name evidence="10" type="ORF">L211DRAFT_865687</name>
</gene>
<proteinExistence type="inferred from homology"/>
<evidence type="ECO:0000256" key="4">
    <source>
        <dbReference type="ARBA" id="ARBA00022490"/>
    </source>
</evidence>
<dbReference type="STRING" id="1051890.A0A3N4LX94"/>
<dbReference type="InterPro" id="IPR050611">
    <property type="entry name" value="ABCF"/>
</dbReference>
<dbReference type="FunCoup" id="A0A3N4LX94">
    <property type="interactions" value="256"/>
</dbReference>
<dbReference type="InParanoid" id="A0A3N4LX94"/>
<dbReference type="InterPro" id="IPR000953">
    <property type="entry name" value="Chromo/chromo_shadow_dom"/>
</dbReference>
<evidence type="ECO:0000256" key="5">
    <source>
        <dbReference type="ARBA" id="ARBA00022737"/>
    </source>
</evidence>
<dbReference type="CDD" id="cd18626">
    <property type="entry name" value="CD_eEF3"/>
    <property type="match status" value="1"/>
</dbReference>
<dbReference type="PROSITE" id="PS50893">
    <property type="entry name" value="ABC_TRANSPORTER_2"/>
    <property type="match status" value="2"/>
</dbReference>
<evidence type="ECO:0000256" key="2">
    <source>
        <dbReference type="ARBA" id="ARBA00011054"/>
    </source>
</evidence>
<dbReference type="Gene3D" id="3.40.50.300">
    <property type="entry name" value="P-loop containing nucleotide triphosphate hydrolases"/>
    <property type="match status" value="2"/>
</dbReference>
<dbReference type="InterPro" id="IPR016197">
    <property type="entry name" value="Chromo-like_dom_sf"/>
</dbReference>
<evidence type="ECO:0000256" key="6">
    <source>
        <dbReference type="ARBA" id="ARBA00022741"/>
    </source>
</evidence>
<dbReference type="SUPFAM" id="SSF54160">
    <property type="entry name" value="Chromo domain-like"/>
    <property type="match status" value="1"/>
</dbReference>
<dbReference type="InterPro" id="IPR011989">
    <property type="entry name" value="ARM-like"/>
</dbReference>
<comment type="subunit">
    <text evidence="3">Component of the NuA4 histone acetyltransferase complex.</text>
</comment>
<keyword evidence="11" id="KW-1185">Reference proteome</keyword>
<dbReference type="Pfam" id="PF24984">
    <property type="entry name" value="HEAT_EF3_GNC1"/>
    <property type="match status" value="1"/>
</dbReference>
<dbReference type="FunFam" id="3.40.50.300:FF:000193">
    <property type="entry name" value="Probable Elongation factor 3"/>
    <property type="match status" value="1"/>
</dbReference>
<dbReference type="PROSITE" id="PS00211">
    <property type="entry name" value="ABC_TRANSPORTER_1"/>
    <property type="match status" value="2"/>
</dbReference>
<protein>
    <recommendedName>
        <fullName evidence="9">ABC transporter domain-containing protein</fullName>
    </recommendedName>
</protein>
<dbReference type="InterPro" id="IPR047038">
    <property type="entry name" value="eEF3_chromodomain-like_sf"/>
</dbReference>
<dbReference type="CDD" id="cd03221">
    <property type="entry name" value="ABCF_EF-3"/>
    <property type="match status" value="1"/>
</dbReference>